<evidence type="ECO:0000256" key="1">
    <source>
        <dbReference type="SAM" id="MobiDB-lite"/>
    </source>
</evidence>
<sequence>MEQSQEYTEEEPSQLAQQLQEDPEELETSTMEETAVDLEQMFSQVLTTALTKTVKQLLKSHRELEDDAEMIQAGVDELYRVQEVRAQHIVGRLKNASSTILTFGDSIHELQEGDGGGNEDEATE</sequence>
<comment type="caution">
    <text evidence="2">The sequence shown here is derived from an EMBL/GenBank/DDBJ whole genome shotgun (WGS) entry which is preliminary data.</text>
</comment>
<proteinExistence type="predicted"/>
<dbReference type="EMBL" id="JAGDFL010000202">
    <property type="protein sequence ID" value="KAG7395523.1"/>
    <property type="molecule type" value="Genomic_DNA"/>
</dbReference>
<reference evidence="2" key="1">
    <citation type="submission" date="2021-02" db="EMBL/GenBank/DDBJ databases">
        <authorList>
            <person name="Palmer J.M."/>
        </authorList>
    </citation>
    <scope>NUCLEOTIDE SEQUENCE</scope>
    <source>
        <strain evidence="2">SCRP23</strain>
    </source>
</reference>
<accession>A0A8T1WUG9</accession>
<evidence type="ECO:0000313" key="2">
    <source>
        <dbReference type="EMBL" id="KAG7395523.1"/>
    </source>
</evidence>
<keyword evidence="3" id="KW-1185">Reference proteome</keyword>
<gene>
    <name evidence="2" type="ORF">PHYBOEH_003663</name>
</gene>
<dbReference type="Proteomes" id="UP000693981">
    <property type="component" value="Unassembled WGS sequence"/>
</dbReference>
<protein>
    <submittedName>
        <fullName evidence="2">Uncharacterized protein</fullName>
    </submittedName>
</protein>
<dbReference type="AlphaFoldDB" id="A0A8T1WUG9"/>
<organism evidence="2 3">
    <name type="scientific">Phytophthora boehmeriae</name>
    <dbReference type="NCBI Taxonomy" id="109152"/>
    <lineage>
        <taxon>Eukaryota</taxon>
        <taxon>Sar</taxon>
        <taxon>Stramenopiles</taxon>
        <taxon>Oomycota</taxon>
        <taxon>Peronosporomycetes</taxon>
        <taxon>Peronosporales</taxon>
        <taxon>Peronosporaceae</taxon>
        <taxon>Phytophthora</taxon>
    </lineage>
</organism>
<evidence type="ECO:0000313" key="3">
    <source>
        <dbReference type="Proteomes" id="UP000693981"/>
    </source>
</evidence>
<name>A0A8T1WUG9_9STRA</name>
<dbReference type="OrthoDB" id="119935at2759"/>
<feature type="region of interest" description="Disordered" evidence="1">
    <location>
        <begin position="1"/>
        <end position="31"/>
    </location>
</feature>